<comment type="similarity">
    <text evidence="7">In the C-terminal section; belongs to the transglycosylase Slt family.</text>
</comment>
<dbReference type="GO" id="GO:0071555">
    <property type="term" value="P:cell wall organization"/>
    <property type="evidence" value="ECO:0007669"/>
    <property type="project" value="UniProtKB-KW"/>
</dbReference>
<name>A0A1G5AT14_9GAMM</name>
<reference evidence="10" key="1">
    <citation type="submission" date="2016-10" db="EMBL/GenBank/DDBJ databases">
        <authorList>
            <person name="Varghese N."/>
        </authorList>
    </citation>
    <scope>NUCLEOTIDE SEQUENCE [LARGE SCALE GENOMIC DNA]</scope>
    <source>
        <strain evidence="10">HL 19</strain>
    </source>
</reference>
<dbReference type="CDD" id="cd01009">
    <property type="entry name" value="PBP2_YfhD_N"/>
    <property type="match status" value="1"/>
</dbReference>
<dbReference type="SMART" id="SM00062">
    <property type="entry name" value="PBPb"/>
    <property type="match status" value="1"/>
</dbReference>
<comment type="domain">
    <text evidence="7">The N-terminal domain does not have lytic activity and probably modulates enzymatic activity. The C-terminal domain is the catalytic active domain.</text>
</comment>
<dbReference type="NCBIfam" id="NF008112">
    <property type="entry name" value="PRK10859.1"/>
    <property type="match status" value="1"/>
</dbReference>
<evidence type="ECO:0000256" key="2">
    <source>
        <dbReference type="ARBA" id="ARBA00022729"/>
    </source>
</evidence>
<feature type="domain" description="Solute-binding protein family 3/N-terminal" evidence="8">
    <location>
        <begin position="53"/>
        <end position="276"/>
    </location>
</feature>
<dbReference type="InterPro" id="IPR008258">
    <property type="entry name" value="Transglycosylase_SLT_dom_1"/>
</dbReference>
<evidence type="ECO:0000256" key="5">
    <source>
        <dbReference type="ARBA" id="ARBA00023239"/>
    </source>
</evidence>
<dbReference type="GO" id="GO:0009279">
    <property type="term" value="C:cell outer membrane"/>
    <property type="evidence" value="ECO:0007669"/>
    <property type="project" value="UniProtKB-SubCell"/>
</dbReference>
<dbReference type="CDD" id="cd13403">
    <property type="entry name" value="MLTF-like"/>
    <property type="match status" value="1"/>
</dbReference>
<dbReference type="RefSeq" id="WP_074471203.1">
    <property type="nucleotide sequence ID" value="NZ_FMUN01000001.1"/>
</dbReference>
<dbReference type="GO" id="GO:0009253">
    <property type="term" value="P:peptidoglycan catabolic process"/>
    <property type="evidence" value="ECO:0007669"/>
    <property type="project" value="TreeGrafter"/>
</dbReference>
<dbReference type="Gene3D" id="1.10.530.10">
    <property type="match status" value="1"/>
</dbReference>
<dbReference type="GO" id="GO:0008933">
    <property type="term" value="F:peptidoglycan lytic transglycosylase activity"/>
    <property type="evidence" value="ECO:0007669"/>
    <property type="project" value="UniProtKB-UniRule"/>
</dbReference>
<protein>
    <recommendedName>
        <fullName evidence="7">Membrane-bound lytic murein transglycosylase F</fullName>
        <ecNumber evidence="7">4.2.2.n1</ecNumber>
    </recommendedName>
    <alternativeName>
        <fullName evidence="7">Murein lyase F</fullName>
    </alternativeName>
</protein>
<dbReference type="HAMAP" id="MF_02016">
    <property type="entry name" value="MltF"/>
    <property type="match status" value="1"/>
</dbReference>
<comment type="catalytic activity">
    <reaction evidence="7">
        <text>Exolytic cleavage of the (1-&gt;4)-beta-glycosidic linkage between N-acetylmuramic acid (MurNAc) and N-acetylglucosamine (GlcNAc) residues in peptidoglycan, from either the reducing or the non-reducing ends of the peptidoglycan chains, with concomitant formation of a 1,6-anhydrobond in the MurNAc residue.</text>
        <dbReference type="EC" id="4.2.2.n1"/>
    </reaction>
</comment>
<evidence type="ECO:0000256" key="4">
    <source>
        <dbReference type="ARBA" id="ARBA00023237"/>
    </source>
</evidence>
<keyword evidence="5 7" id="KW-0456">Lyase</keyword>
<organism evidence="9 10">
    <name type="scientific">Thiohalorhabdus denitrificans</name>
    <dbReference type="NCBI Taxonomy" id="381306"/>
    <lineage>
        <taxon>Bacteria</taxon>
        <taxon>Pseudomonadati</taxon>
        <taxon>Pseudomonadota</taxon>
        <taxon>Gammaproteobacteria</taxon>
        <taxon>Thiohalorhabdales</taxon>
        <taxon>Thiohalorhabdaceae</taxon>
        <taxon>Thiohalorhabdus</taxon>
    </lineage>
</organism>
<comment type="similarity">
    <text evidence="1">Belongs to the bacterial solute-binding protein 3 family.</text>
</comment>
<dbReference type="AlphaFoldDB" id="A0A1G5AT14"/>
<keyword evidence="6 7" id="KW-0961">Cell wall biogenesis/degradation</keyword>
<feature type="region of interest" description="LT domain" evidence="7">
    <location>
        <begin position="277"/>
        <end position="488"/>
    </location>
</feature>
<accession>A0A1G5AT14</accession>
<dbReference type="InterPro" id="IPR023346">
    <property type="entry name" value="Lysozyme-like_dom_sf"/>
</dbReference>
<evidence type="ECO:0000313" key="10">
    <source>
        <dbReference type="Proteomes" id="UP000183104"/>
    </source>
</evidence>
<comment type="function">
    <text evidence="7">Murein-degrading enzyme that degrades murein glycan strands and insoluble, high-molecular weight murein sacculi, with the concomitant formation of a 1,6-anhydromuramoyl product. Lytic transglycosylases (LTs) play an integral role in the metabolism of the peptidoglycan (PG) sacculus. Their lytic action creates space within the PG sacculus to allow for its expansion as well as for the insertion of various structures such as secretion systems and flagella.</text>
</comment>
<proteinExistence type="inferred from homology"/>
<dbReference type="PANTHER" id="PTHR35936">
    <property type="entry name" value="MEMBRANE-BOUND LYTIC MUREIN TRANSGLYCOSYLASE F"/>
    <property type="match status" value="1"/>
</dbReference>
<comment type="similarity">
    <text evidence="7">In the N-terminal section; belongs to the bacterial solute-binding protein 3 family.</text>
</comment>
<dbReference type="GO" id="GO:0016998">
    <property type="term" value="P:cell wall macromolecule catabolic process"/>
    <property type="evidence" value="ECO:0007669"/>
    <property type="project" value="UniProtKB-UniRule"/>
</dbReference>
<dbReference type="Pfam" id="PF00497">
    <property type="entry name" value="SBP_bac_3"/>
    <property type="match status" value="1"/>
</dbReference>
<evidence type="ECO:0000256" key="1">
    <source>
        <dbReference type="ARBA" id="ARBA00010333"/>
    </source>
</evidence>
<dbReference type="SUPFAM" id="SSF53955">
    <property type="entry name" value="Lysozyme-like"/>
    <property type="match status" value="1"/>
</dbReference>
<keyword evidence="3 7" id="KW-0472">Membrane</keyword>
<dbReference type="Gene3D" id="3.40.190.10">
    <property type="entry name" value="Periplasmic binding protein-like II"/>
    <property type="match status" value="2"/>
</dbReference>
<evidence type="ECO:0000256" key="7">
    <source>
        <dbReference type="HAMAP-Rule" id="MF_02016"/>
    </source>
</evidence>
<dbReference type="PANTHER" id="PTHR35936:SF32">
    <property type="entry name" value="MEMBRANE-BOUND LYTIC MUREIN TRANSGLYCOSYLASE F"/>
    <property type="match status" value="1"/>
</dbReference>
<evidence type="ECO:0000256" key="6">
    <source>
        <dbReference type="ARBA" id="ARBA00023316"/>
    </source>
</evidence>
<sequence>MGRTLWRAVQWLGDTAFPPLLLPGAAMVLTGCGLVGGEERGSSTLESIREAGELRVLTRNSPTTYYYGRDGETGLEYDLARRFAEELGVELRIEVVADISAVFEALEAGEGHLGAAGITRTPERRERFDFGPAYQRVRQQVVCKRGGRIPDDWEELPDVDLLVLAGTSYVERLRQIRQVIHDLDWRTTDKLSVEQVLLKIRKGEADCTVADSNIVALNQRYYPELVVPFSITQEQELAWALPRGSEKLRGRLEEWLAGLEEEGVLSALRERYFGHVKLFDYVDIAIFQRRITDRLPQYLDLFRKAAEGYSFSWRLLAAQAYQESHWRPDARSPTGVRGMMMLTRRTAGALGIDNRLDLKNSIRGGAEYLNKMFQRLPDSIQEPDRTWVALASYNVGLGHIRDARRLAERFDRDPDSWSTLKEMLPLLSQEQYYRDLPYGYARGLEPVQYVQRIRQYHAILAKQFEGEAMMARKQGEADGEGEKPDSGR</sequence>
<dbReference type="EMBL" id="FMUN01000001">
    <property type="protein sequence ID" value="SCX81047.1"/>
    <property type="molecule type" value="Genomic_DNA"/>
</dbReference>
<keyword evidence="2 7" id="KW-0732">Signal</keyword>
<evidence type="ECO:0000256" key="3">
    <source>
        <dbReference type="ARBA" id="ARBA00023136"/>
    </source>
</evidence>
<dbReference type="InterPro" id="IPR023703">
    <property type="entry name" value="MltF"/>
</dbReference>
<dbReference type="Proteomes" id="UP000183104">
    <property type="component" value="Unassembled WGS sequence"/>
</dbReference>
<comment type="caution">
    <text evidence="7">Lacks conserved residue(s) required for the propagation of feature annotation.</text>
</comment>
<comment type="subcellular location">
    <subcellularLocation>
        <location evidence="7">Cell outer membrane</location>
        <topology evidence="7">Peripheral membrane protein</topology>
    </subcellularLocation>
    <text evidence="7">Attached to the inner leaflet of the outer membrane.</text>
</comment>
<dbReference type="InterPro" id="IPR001638">
    <property type="entry name" value="Solute-binding_3/MltF_N"/>
</dbReference>
<dbReference type="PROSITE" id="PS51257">
    <property type="entry name" value="PROKAR_LIPOPROTEIN"/>
    <property type="match status" value="1"/>
</dbReference>
<keyword evidence="4 7" id="KW-0998">Cell outer membrane</keyword>
<dbReference type="OrthoDB" id="9815002at2"/>
<dbReference type="Pfam" id="PF01464">
    <property type="entry name" value="SLT"/>
    <property type="match status" value="1"/>
</dbReference>
<evidence type="ECO:0000259" key="8">
    <source>
        <dbReference type="SMART" id="SM00062"/>
    </source>
</evidence>
<dbReference type="SUPFAM" id="SSF53850">
    <property type="entry name" value="Periplasmic binding protein-like II"/>
    <property type="match status" value="1"/>
</dbReference>
<keyword evidence="10" id="KW-1185">Reference proteome</keyword>
<evidence type="ECO:0000313" key="9">
    <source>
        <dbReference type="EMBL" id="SCX81047.1"/>
    </source>
</evidence>
<dbReference type="STRING" id="381306.AN478_09355"/>
<dbReference type="EC" id="4.2.2.n1" evidence="7"/>
<feature type="active site" evidence="7">
    <location>
        <position position="323"/>
    </location>
</feature>
<gene>
    <name evidence="7" type="primary">mltF</name>
    <name evidence="9" type="ORF">SAMN05661077_0533</name>
</gene>